<dbReference type="EC" id="1.1.1.81" evidence="4"/>
<dbReference type="SUPFAM" id="SSF51735">
    <property type="entry name" value="NAD(P)-binding Rossmann-fold domains"/>
    <property type="match status" value="1"/>
</dbReference>
<dbReference type="PANTHER" id="PTHR43333:SF1">
    <property type="entry name" value="D-ISOMER SPECIFIC 2-HYDROXYACID DEHYDROGENASE NAD-BINDING DOMAIN-CONTAINING PROTEIN"/>
    <property type="match status" value="1"/>
</dbReference>
<feature type="domain" description="D-isomer specific 2-hydroxyacid dehydrogenase NAD-binding" evidence="3">
    <location>
        <begin position="103"/>
        <end position="279"/>
    </location>
</feature>
<dbReference type="InterPro" id="IPR036291">
    <property type="entry name" value="NAD(P)-bd_dom_sf"/>
</dbReference>
<dbReference type="Proteomes" id="UP001229244">
    <property type="component" value="Unassembled WGS sequence"/>
</dbReference>
<keyword evidence="5" id="KW-1185">Reference proteome</keyword>
<evidence type="ECO:0000256" key="2">
    <source>
        <dbReference type="ARBA" id="ARBA00023027"/>
    </source>
</evidence>
<dbReference type="GO" id="GO:0030267">
    <property type="term" value="F:glyoxylate reductase (NADPH) activity"/>
    <property type="evidence" value="ECO:0007669"/>
    <property type="project" value="UniProtKB-EC"/>
</dbReference>
<dbReference type="EMBL" id="JAUSUL010000005">
    <property type="protein sequence ID" value="MDQ0317375.1"/>
    <property type="molecule type" value="Genomic_DNA"/>
</dbReference>
<accession>A0AAE3VSH1</accession>
<dbReference type="PANTHER" id="PTHR43333">
    <property type="entry name" value="2-HACID_DH_C DOMAIN-CONTAINING PROTEIN"/>
    <property type="match status" value="1"/>
</dbReference>
<evidence type="ECO:0000259" key="3">
    <source>
        <dbReference type="Pfam" id="PF02826"/>
    </source>
</evidence>
<dbReference type="RefSeq" id="WP_306887292.1">
    <property type="nucleotide sequence ID" value="NZ_JAUSUL010000005.1"/>
</dbReference>
<evidence type="ECO:0000313" key="4">
    <source>
        <dbReference type="EMBL" id="MDQ0317375.1"/>
    </source>
</evidence>
<proteinExistence type="predicted"/>
<dbReference type="GO" id="GO:0051287">
    <property type="term" value="F:NAD binding"/>
    <property type="evidence" value="ECO:0007669"/>
    <property type="project" value="InterPro"/>
</dbReference>
<reference evidence="4" key="1">
    <citation type="submission" date="2023-07" db="EMBL/GenBank/DDBJ databases">
        <title>Genomic Encyclopedia of Type Strains, Phase IV (KMG-IV): sequencing the most valuable type-strain genomes for metagenomic binning, comparative biology and taxonomic classification.</title>
        <authorList>
            <person name="Goeker M."/>
        </authorList>
    </citation>
    <scope>NUCLEOTIDE SEQUENCE</scope>
    <source>
        <strain evidence="4">DSM 21202</strain>
    </source>
</reference>
<dbReference type="AlphaFoldDB" id="A0AAE3VSH1"/>
<dbReference type="EC" id="1.1.1.79" evidence="4"/>
<dbReference type="Pfam" id="PF02826">
    <property type="entry name" value="2-Hacid_dh_C"/>
    <property type="match status" value="1"/>
</dbReference>
<dbReference type="Gene3D" id="3.40.50.720">
    <property type="entry name" value="NAD(P)-binding Rossmann-like Domain"/>
    <property type="match status" value="2"/>
</dbReference>
<protein>
    <submittedName>
        <fullName evidence="4">Glyoxylate/hydroxypyruvate reductase A</fullName>
        <ecNumber evidence="4">1.1.1.79</ecNumber>
        <ecNumber evidence="4">1.1.1.81</ecNumber>
    </submittedName>
</protein>
<gene>
    <name evidence="4" type="ORF">J2S73_003859</name>
</gene>
<keyword evidence="1 4" id="KW-0560">Oxidoreductase</keyword>
<organism evidence="4 5">
    <name type="scientific">Amorphus orientalis</name>
    <dbReference type="NCBI Taxonomy" id="649198"/>
    <lineage>
        <taxon>Bacteria</taxon>
        <taxon>Pseudomonadati</taxon>
        <taxon>Pseudomonadota</taxon>
        <taxon>Alphaproteobacteria</taxon>
        <taxon>Hyphomicrobiales</taxon>
        <taxon>Amorphaceae</taxon>
        <taxon>Amorphus</taxon>
    </lineage>
</organism>
<evidence type="ECO:0000256" key="1">
    <source>
        <dbReference type="ARBA" id="ARBA00023002"/>
    </source>
</evidence>
<dbReference type="InterPro" id="IPR006140">
    <property type="entry name" value="D-isomer_DH_NAD-bd"/>
</dbReference>
<keyword evidence="2" id="KW-0520">NAD</keyword>
<name>A0AAE3VSH1_9HYPH</name>
<dbReference type="CDD" id="cd12164">
    <property type="entry name" value="GDH_like_2"/>
    <property type="match status" value="1"/>
</dbReference>
<dbReference type="GO" id="GO:0016618">
    <property type="term" value="F:hydroxypyruvate reductase [NAD(P)H] activity"/>
    <property type="evidence" value="ECO:0007669"/>
    <property type="project" value="UniProtKB-EC"/>
</dbReference>
<sequence length="314" mass="34028">MSILFAASGFTASDWRPKIEAFAGGRAVAVHGEDDYDTAAIRYALVWKPPSGLLASLPKLEVVFNLGAGVDALAADPTLPDCPLVRAVEPDMTMRMTEWIVLQVLTHHRQALAYLDQQRSREWRDLDQPPASAVRVGMMGMGTLGSDAADVLRRLGFQVAGWSRTPKTVDGVEMFSGDAGLDRFLRRTDILVVLLPLTDATRGILNMNLFEKLARNGALPGPILINAGRGGLQVEADILKALSTGALEAASLDVFETEPLSEVHPFWSHPRVIVTPHVAAVSDPTAICRNILGQIDAYERGEPLQNVVDLKVGY</sequence>
<evidence type="ECO:0000313" key="5">
    <source>
        <dbReference type="Proteomes" id="UP001229244"/>
    </source>
</evidence>
<comment type="caution">
    <text evidence="4">The sequence shown here is derived from an EMBL/GenBank/DDBJ whole genome shotgun (WGS) entry which is preliminary data.</text>
</comment>